<gene>
    <name evidence="2" type="ORF">S01H4_16733</name>
</gene>
<protein>
    <submittedName>
        <fullName evidence="2">Uncharacterized protein</fullName>
    </submittedName>
</protein>
<dbReference type="AlphaFoldDB" id="X1A8K1"/>
<feature type="compositionally biased region" description="Basic and acidic residues" evidence="1">
    <location>
        <begin position="18"/>
        <end position="34"/>
    </location>
</feature>
<reference evidence="2" key="1">
    <citation type="journal article" date="2014" name="Front. Microbiol.">
        <title>High frequency of phylogenetically diverse reductive dehalogenase-homologous genes in deep subseafloor sedimentary metagenomes.</title>
        <authorList>
            <person name="Kawai M."/>
            <person name="Futagami T."/>
            <person name="Toyoda A."/>
            <person name="Takaki Y."/>
            <person name="Nishi S."/>
            <person name="Hori S."/>
            <person name="Arai W."/>
            <person name="Tsubouchi T."/>
            <person name="Morono Y."/>
            <person name="Uchiyama I."/>
            <person name="Ito T."/>
            <person name="Fujiyama A."/>
            <person name="Inagaki F."/>
            <person name="Takami H."/>
        </authorList>
    </citation>
    <scope>NUCLEOTIDE SEQUENCE</scope>
    <source>
        <strain evidence="2">Expedition CK06-06</strain>
    </source>
</reference>
<sequence length="85" mass="9728">MLTVDEYMALRRLISSERESEGASLTLEKEDTPKKRSRTARASDKKLSQAFKVANNRYRLKNGSLRKGRTQADIASLAQKLRKKM</sequence>
<comment type="caution">
    <text evidence="2">The sequence shown here is derived from an EMBL/GenBank/DDBJ whole genome shotgun (WGS) entry which is preliminary data.</text>
</comment>
<feature type="region of interest" description="Disordered" evidence="1">
    <location>
        <begin position="18"/>
        <end position="45"/>
    </location>
</feature>
<evidence type="ECO:0000256" key="1">
    <source>
        <dbReference type="SAM" id="MobiDB-lite"/>
    </source>
</evidence>
<accession>X1A8K1</accession>
<proteinExistence type="predicted"/>
<evidence type="ECO:0000313" key="2">
    <source>
        <dbReference type="EMBL" id="GAG56531.1"/>
    </source>
</evidence>
<dbReference type="EMBL" id="BART01007344">
    <property type="protein sequence ID" value="GAG56531.1"/>
    <property type="molecule type" value="Genomic_DNA"/>
</dbReference>
<name>X1A8K1_9ZZZZ</name>
<organism evidence="2">
    <name type="scientific">marine sediment metagenome</name>
    <dbReference type="NCBI Taxonomy" id="412755"/>
    <lineage>
        <taxon>unclassified sequences</taxon>
        <taxon>metagenomes</taxon>
        <taxon>ecological metagenomes</taxon>
    </lineage>
</organism>